<dbReference type="InterPro" id="IPR011006">
    <property type="entry name" value="CheY-like_superfamily"/>
</dbReference>
<gene>
    <name evidence="2" type="ORF">SDC9_71818</name>
</gene>
<dbReference type="EMBL" id="VSSQ01004471">
    <property type="protein sequence ID" value="MPM25327.1"/>
    <property type="molecule type" value="Genomic_DNA"/>
</dbReference>
<dbReference type="SUPFAM" id="SSF52172">
    <property type="entry name" value="CheY-like"/>
    <property type="match status" value="1"/>
</dbReference>
<name>A0A644YAW5_9ZZZZ</name>
<evidence type="ECO:0000259" key="1">
    <source>
        <dbReference type="PROSITE" id="PS50110"/>
    </source>
</evidence>
<dbReference type="Gene3D" id="3.40.50.2300">
    <property type="match status" value="1"/>
</dbReference>
<accession>A0A644YAW5</accession>
<dbReference type="InterPro" id="IPR001789">
    <property type="entry name" value="Sig_transdc_resp-reg_receiver"/>
</dbReference>
<dbReference type="AlphaFoldDB" id="A0A644YAW5"/>
<protein>
    <recommendedName>
        <fullName evidence="1">Response regulatory domain-containing protein</fullName>
    </recommendedName>
</protein>
<reference evidence="2" key="1">
    <citation type="submission" date="2019-08" db="EMBL/GenBank/DDBJ databases">
        <authorList>
            <person name="Kucharzyk K."/>
            <person name="Murdoch R.W."/>
            <person name="Higgins S."/>
            <person name="Loffler F."/>
        </authorList>
    </citation>
    <scope>NUCLEOTIDE SEQUENCE</scope>
</reference>
<evidence type="ECO:0000313" key="2">
    <source>
        <dbReference type="EMBL" id="MPM25327.1"/>
    </source>
</evidence>
<proteinExistence type="predicted"/>
<dbReference type="Pfam" id="PF00072">
    <property type="entry name" value="Response_reg"/>
    <property type="match status" value="1"/>
</dbReference>
<dbReference type="PROSITE" id="PS50110">
    <property type="entry name" value="RESPONSE_REGULATORY"/>
    <property type="match status" value="1"/>
</dbReference>
<sequence>MTYIIATTDKESGDKLIKILKAHKTIAFQGCFAALKEAEANIREKPPDMAFIWLDVAEINAFRLASKIKEQSPFSKVIFVSSQRENAVEAFEYEADGFLLLPFNKKKIAQLLLHNNK</sequence>
<comment type="caution">
    <text evidence="2">The sequence shown here is derived from an EMBL/GenBank/DDBJ whole genome shotgun (WGS) entry which is preliminary data.</text>
</comment>
<dbReference type="GO" id="GO:0000160">
    <property type="term" value="P:phosphorelay signal transduction system"/>
    <property type="evidence" value="ECO:0007669"/>
    <property type="project" value="InterPro"/>
</dbReference>
<organism evidence="2">
    <name type="scientific">bioreactor metagenome</name>
    <dbReference type="NCBI Taxonomy" id="1076179"/>
    <lineage>
        <taxon>unclassified sequences</taxon>
        <taxon>metagenomes</taxon>
        <taxon>ecological metagenomes</taxon>
    </lineage>
</organism>
<feature type="domain" description="Response regulatory" evidence="1">
    <location>
        <begin position="2"/>
        <end position="116"/>
    </location>
</feature>